<proteinExistence type="predicted"/>
<dbReference type="InterPro" id="IPR018060">
    <property type="entry name" value="HTH_AraC"/>
</dbReference>
<dbReference type="PRINTS" id="PR00032">
    <property type="entry name" value="HTHARAC"/>
</dbReference>
<dbReference type="PANTHER" id="PTHR43280:SF10">
    <property type="entry name" value="REGULATORY PROTEIN POCR"/>
    <property type="match status" value="1"/>
</dbReference>
<dbReference type="Gene3D" id="1.10.10.60">
    <property type="entry name" value="Homeodomain-like"/>
    <property type="match status" value="2"/>
</dbReference>
<dbReference type="EMBL" id="JAGGLB010000001">
    <property type="protein sequence ID" value="MBP1988510.1"/>
    <property type="molecule type" value="Genomic_DNA"/>
</dbReference>
<evidence type="ECO:0000256" key="1">
    <source>
        <dbReference type="ARBA" id="ARBA00023015"/>
    </source>
</evidence>
<dbReference type="InterPro" id="IPR041522">
    <property type="entry name" value="CdaR_GGDEF"/>
</dbReference>
<keyword evidence="4" id="KW-0472">Membrane</keyword>
<dbReference type="SUPFAM" id="SSF46689">
    <property type="entry name" value="Homeodomain-like"/>
    <property type="match status" value="1"/>
</dbReference>
<dbReference type="InterPro" id="IPR009057">
    <property type="entry name" value="Homeodomain-like_sf"/>
</dbReference>
<dbReference type="Pfam" id="PF17853">
    <property type="entry name" value="GGDEF_2"/>
    <property type="match status" value="1"/>
</dbReference>
<keyword evidence="3" id="KW-0804">Transcription</keyword>
<sequence length="745" mass="84944">MTNNWFHRLILSYLPVFISMAALLLLLVYFIGSDLSRKSAIRANEVFTGHAAQTLDNQLQTVEQAVLRKIFSENTIEQYLKVEIKPLDPVPYEVSVSLAELKDSFPLIDSIYVVRDLDSSYVSNTTIGKSGELSDSAFVEAIRKDKNPYLWTGVREFQSFAGNRKVAVISLVKAVPFFSGGYVVVNVDVEAVQNFLKNMSSSSFNYMRVLDRDKQVITATEPGVGEGSFKETLTKKVSSYTGWEIQSGVKYLGLLHSISNFTLICIGIAAMTFVAGIIWIVYVSRRNYRPVLQILAKINSISSMPWRNGPQQGDEFAQIESAIEQMAEDTTKFTTKYEQMQEESMAIRRQAGLKELLEGIRPVDAEEWKRRLEALQMPLTFKPTAVIVVEIDAFTGFRFGYSTQDQALFKYALRMIVAEIADHHRAVQWIEWIAPNRLGMMLEVKKKAEEGLSQLYSLCEEARLWTVQHLPFTITMGIGKATGEITDIPQSYESALRALACKASLGTNRVIESNEAQSDFQQNVFRHIQAIQPLAIAYKRGDESWKAAVADFFVELRKVLLTREDLIGVMNYMIYYFHKEMKSLSGSLDDKWELESMPQLTAMLEWIETLDETEICLLRILNEYATHAVEQREQSNHYALLGQIRGYIEEHYANPELSLIYIGDKFDMNPNYLSRLFKSEHGENFVDYLIDLRMDHAKRLLSETSKSVQEIATSVGYTTSIAFIRMFKKTYGYTPGDFRKKASFR</sequence>
<evidence type="ECO:0000259" key="5">
    <source>
        <dbReference type="PROSITE" id="PS01124"/>
    </source>
</evidence>
<evidence type="ECO:0000256" key="2">
    <source>
        <dbReference type="ARBA" id="ARBA00023125"/>
    </source>
</evidence>
<dbReference type="PROSITE" id="PS01124">
    <property type="entry name" value="HTH_ARAC_FAMILY_2"/>
    <property type="match status" value="1"/>
</dbReference>
<evidence type="ECO:0000313" key="7">
    <source>
        <dbReference type="Proteomes" id="UP001519287"/>
    </source>
</evidence>
<evidence type="ECO:0000256" key="4">
    <source>
        <dbReference type="SAM" id="Phobius"/>
    </source>
</evidence>
<dbReference type="RefSeq" id="WP_209968495.1">
    <property type="nucleotide sequence ID" value="NZ_JAGGLB010000001.1"/>
</dbReference>
<comment type="caution">
    <text evidence="6">The sequence shown here is derived from an EMBL/GenBank/DDBJ whole genome shotgun (WGS) entry which is preliminary data.</text>
</comment>
<keyword evidence="7" id="KW-1185">Reference proteome</keyword>
<reference evidence="6 7" key="1">
    <citation type="submission" date="2021-03" db="EMBL/GenBank/DDBJ databases">
        <title>Genomic Encyclopedia of Type Strains, Phase IV (KMG-IV): sequencing the most valuable type-strain genomes for metagenomic binning, comparative biology and taxonomic classification.</title>
        <authorList>
            <person name="Goeker M."/>
        </authorList>
    </citation>
    <scope>NUCLEOTIDE SEQUENCE [LARGE SCALE GENOMIC DNA]</scope>
    <source>
        <strain evidence="6 7">DSM 26048</strain>
    </source>
</reference>
<keyword evidence="4" id="KW-0812">Transmembrane</keyword>
<keyword evidence="2" id="KW-0238">DNA-binding</keyword>
<keyword evidence="4" id="KW-1133">Transmembrane helix</keyword>
<dbReference type="SMART" id="SM00342">
    <property type="entry name" value="HTH_ARAC"/>
    <property type="match status" value="1"/>
</dbReference>
<organism evidence="6 7">
    <name type="scientific">Paenibacillus eucommiae</name>
    <dbReference type="NCBI Taxonomy" id="1355755"/>
    <lineage>
        <taxon>Bacteria</taxon>
        <taxon>Bacillati</taxon>
        <taxon>Bacillota</taxon>
        <taxon>Bacilli</taxon>
        <taxon>Bacillales</taxon>
        <taxon>Paenibacillaceae</taxon>
        <taxon>Paenibacillus</taxon>
    </lineage>
</organism>
<keyword evidence="1" id="KW-0805">Transcription regulation</keyword>
<accession>A0ABS4IMW9</accession>
<protein>
    <submittedName>
        <fullName evidence="6">AraC-like DNA-binding protein</fullName>
    </submittedName>
</protein>
<dbReference type="PROSITE" id="PS00041">
    <property type="entry name" value="HTH_ARAC_FAMILY_1"/>
    <property type="match status" value="1"/>
</dbReference>
<dbReference type="InterPro" id="IPR018062">
    <property type="entry name" value="HTH_AraC-typ_CS"/>
</dbReference>
<feature type="transmembrane region" description="Helical" evidence="4">
    <location>
        <begin position="12"/>
        <end position="32"/>
    </location>
</feature>
<dbReference type="Pfam" id="PF12833">
    <property type="entry name" value="HTH_18"/>
    <property type="match status" value="1"/>
</dbReference>
<dbReference type="PANTHER" id="PTHR43280">
    <property type="entry name" value="ARAC-FAMILY TRANSCRIPTIONAL REGULATOR"/>
    <property type="match status" value="1"/>
</dbReference>
<evidence type="ECO:0000256" key="3">
    <source>
        <dbReference type="ARBA" id="ARBA00023163"/>
    </source>
</evidence>
<evidence type="ECO:0000313" key="6">
    <source>
        <dbReference type="EMBL" id="MBP1988510.1"/>
    </source>
</evidence>
<feature type="domain" description="HTH araC/xylS-type" evidence="5">
    <location>
        <begin position="642"/>
        <end position="741"/>
    </location>
</feature>
<dbReference type="Proteomes" id="UP001519287">
    <property type="component" value="Unassembled WGS sequence"/>
</dbReference>
<name>A0ABS4IMW9_9BACL</name>
<gene>
    <name evidence="6" type="ORF">J2Z66_000105</name>
</gene>
<dbReference type="InterPro" id="IPR020449">
    <property type="entry name" value="Tscrpt_reg_AraC-type_HTH"/>
</dbReference>
<feature type="transmembrane region" description="Helical" evidence="4">
    <location>
        <begin position="261"/>
        <end position="282"/>
    </location>
</feature>